<dbReference type="OrthoDB" id="21116at2759"/>
<dbReference type="PANTHER" id="PTHR11319:SF35">
    <property type="entry name" value="OUTER MEMBRANE PROTEIN PMPC-RELATED"/>
    <property type="match status" value="1"/>
</dbReference>
<feature type="chain" id="PRO_5001704902" evidence="1">
    <location>
        <begin position="20"/>
        <end position="636"/>
    </location>
</feature>
<gene>
    <name evidence="2" type="ORF">O9G_003387</name>
</gene>
<accession>A0A075AYW3</accession>
<name>A0A075AYW3_ROZAC</name>
<dbReference type="Proteomes" id="UP000030755">
    <property type="component" value="Unassembled WGS sequence"/>
</dbReference>
<dbReference type="AlphaFoldDB" id="A0A075AYW3"/>
<sequence>MICCFVLLCLLLIANSVASNDNEFNCNYQRLDSVINSTVYFSDLTFLNCRGFEVTTGGSLYLSNIHFYGSNIQKDNGGFLYAHDGGHAVLNNVTILNSKAVYGGAIAAYRNSSIKANNLRVYNSTSVLLGGTISLYDGSRIECERCDFHGSKSLSSGLFDVGLNSKLIWKNSIVNDIFSSNFGGLGQAYDNSYVEMRNVIGYNINSSIVSLIYCMNNCSLWLDNVQFSDMFSTLGVSGISVLDHSYLIIKNSNFKNLTSKREISFLEVNYDSKAIIDNSTIQDVQCRSNGAIVIDNNSKLIIKNESKIINSIGSQGGAIAVLGGTAYCDNSEFKDNLAEIGGSVFVHKNAVFETHNCSFNGNKATVGGALFSEGTVVIDATVFINNTAFENGGAVSFNAGSQLFISGNSIFRYNKAEIFGGGIYLSKESSISLEGYITAENNNAFRGSFIYSRQSDADVFRITGLNVYSKIFNHIFFSSNRLAQSVKRNVLPLPFSSKRVFQSVIDRFSVTPSSLNLSLNETLFQTVIIKLMDPFNSGINPLSSGQNISLSFSSDFNISLPANVLMDGENVSFALRLKISNPPPNGLIISIDVSNLGSDLVSQRVNLPVFIKRPIIESSSSINKPSIFLSFAGNCL</sequence>
<dbReference type="SUPFAM" id="SSF51126">
    <property type="entry name" value="Pectin lyase-like"/>
    <property type="match status" value="2"/>
</dbReference>
<evidence type="ECO:0000313" key="3">
    <source>
        <dbReference type="Proteomes" id="UP000030755"/>
    </source>
</evidence>
<dbReference type="HOGENOM" id="CLU_430297_0_0_1"/>
<dbReference type="PANTHER" id="PTHR11319">
    <property type="entry name" value="G PROTEIN-COUPLED RECEPTOR-RELATED"/>
    <property type="match status" value="1"/>
</dbReference>
<evidence type="ECO:0000313" key="2">
    <source>
        <dbReference type="EMBL" id="EPZ35495.1"/>
    </source>
</evidence>
<dbReference type="EMBL" id="KE560824">
    <property type="protein sequence ID" value="EPZ35495.1"/>
    <property type="molecule type" value="Genomic_DNA"/>
</dbReference>
<reference evidence="2 3" key="1">
    <citation type="journal article" date="2013" name="Curr. Biol.">
        <title>Shared signatures of parasitism and phylogenomics unite Cryptomycota and microsporidia.</title>
        <authorList>
            <person name="James T.Y."/>
            <person name="Pelin A."/>
            <person name="Bonen L."/>
            <person name="Ahrendt S."/>
            <person name="Sain D."/>
            <person name="Corradi N."/>
            <person name="Stajich J.E."/>
        </authorList>
    </citation>
    <scope>NUCLEOTIDE SEQUENCE [LARGE SCALE GENOMIC DNA]</scope>
    <source>
        <strain evidence="2 3">CSF55</strain>
    </source>
</reference>
<feature type="signal peptide" evidence="1">
    <location>
        <begin position="1"/>
        <end position="19"/>
    </location>
</feature>
<evidence type="ECO:0000256" key="1">
    <source>
        <dbReference type="SAM" id="SignalP"/>
    </source>
</evidence>
<dbReference type="InterPro" id="IPR011050">
    <property type="entry name" value="Pectin_lyase_fold/virulence"/>
</dbReference>
<proteinExistence type="predicted"/>
<keyword evidence="3" id="KW-1185">Reference proteome</keyword>
<organism evidence="2 3">
    <name type="scientific">Rozella allomycis (strain CSF55)</name>
    <dbReference type="NCBI Taxonomy" id="988480"/>
    <lineage>
        <taxon>Eukaryota</taxon>
        <taxon>Fungi</taxon>
        <taxon>Fungi incertae sedis</taxon>
        <taxon>Cryptomycota</taxon>
        <taxon>Cryptomycota incertae sedis</taxon>
        <taxon>Rozella</taxon>
    </lineage>
</organism>
<protein>
    <submittedName>
        <fullName evidence="2">Uncharacterized protein</fullName>
    </submittedName>
</protein>
<keyword evidence="1" id="KW-0732">Signal</keyword>